<evidence type="ECO:0000256" key="5">
    <source>
        <dbReference type="ARBA" id="ARBA00023136"/>
    </source>
</evidence>
<comment type="similarity">
    <text evidence="2">Belongs to the UPF0382 family.</text>
</comment>
<evidence type="ECO:0000256" key="2">
    <source>
        <dbReference type="ARBA" id="ARBA00009694"/>
    </source>
</evidence>
<evidence type="ECO:0000256" key="3">
    <source>
        <dbReference type="ARBA" id="ARBA00022692"/>
    </source>
</evidence>
<gene>
    <name evidence="7" type="ORF">NNJEOMEG_01415</name>
</gene>
<dbReference type="Proteomes" id="UP000494245">
    <property type="component" value="Unassembled WGS sequence"/>
</dbReference>
<reference evidence="7 8" key="1">
    <citation type="submission" date="2020-04" db="EMBL/GenBank/DDBJ databases">
        <authorList>
            <consortium name="Desulfovibrio sp. FSS-1 genome sequencing consortium"/>
            <person name="Shimoshige H."/>
            <person name="Kobayashi H."/>
            <person name="Maekawa T."/>
        </authorList>
    </citation>
    <scope>NUCLEOTIDE SEQUENCE [LARGE SCALE GENOMIC DNA]</scope>
    <source>
        <strain evidence="7 8">SIID29052-01</strain>
    </source>
</reference>
<dbReference type="PANTHER" id="PTHR43461:SF1">
    <property type="entry name" value="TRANSMEMBRANE PROTEIN 256"/>
    <property type="match status" value="1"/>
</dbReference>
<evidence type="ECO:0000313" key="7">
    <source>
        <dbReference type="EMBL" id="GFK93581.1"/>
    </source>
</evidence>
<feature type="transmembrane region" description="Helical" evidence="6">
    <location>
        <begin position="99"/>
        <end position="121"/>
    </location>
</feature>
<evidence type="ECO:0008006" key="9">
    <source>
        <dbReference type="Google" id="ProtNLM"/>
    </source>
</evidence>
<evidence type="ECO:0000313" key="8">
    <source>
        <dbReference type="Proteomes" id="UP000494245"/>
    </source>
</evidence>
<name>A0A6V8LSM7_9BACT</name>
<dbReference type="RefSeq" id="WP_173082762.1">
    <property type="nucleotide sequence ID" value="NZ_BLTE01000005.1"/>
</dbReference>
<feature type="transmembrane region" description="Helical" evidence="6">
    <location>
        <begin position="44"/>
        <end position="60"/>
    </location>
</feature>
<organism evidence="7 8">
    <name type="scientific">Fundidesulfovibrio magnetotacticus</name>
    <dbReference type="NCBI Taxonomy" id="2730080"/>
    <lineage>
        <taxon>Bacteria</taxon>
        <taxon>Pseudomonadati</taxon>
        <taxon>Thermodesulfobacteriota</taxon>
        <taxon>Desulfovibrionia</taxon>
        <taxon>Desulfovibrionales</taxon>
        <taxon>Desulfovibrionaceae</taxon>
        <taxon>Fundidesulfovibrio</taxon>
    </lineage>
</organism>
<keyword evidence="8" id="KW-1185">Reference proteome</keyword>
<comment type="subcellular location">
    <subcellularLocation>
        <location evidence="1">Membrane</location>
        <topology evidence="1">Multi-pass membrane protein</topology>
    </subcellularLocation>
</comment>
<dbReference type="Pfam" id="PF04241">
    <property type="entry name" value="DUF423"/>
    <property type="match status" value="1"/>
</dbReference>
<evidence type="ECO:0000256" key="4">
    <source>
        <dbReference type="ARBA" id="ARBA00022989"/>
    </source>
</evidence>
<dbReference type="PANTHER" id="PTHR43461">
    <property type="entry name" value="TRANSMEMBRANE PROTEIN 256"/>
    <property type="match status" value="1"/>
</dbReference>
<feature type="transmembrane region" description="Helical" evidence="6">
    <location>
        <begin position="67"/>
        <end position="87"/>
    </location>
</feature>
<sequence>MSRVFVFLGAVYSALSVALGAVGSHALKSRLAVEALATWEIGVRYQMYHGLGLMVVGLLMTRWPGKLLTAGGWLLAAGTLAFSGTLYELCLTGDRLFVPITPTGGTMLVLGWLCVAAAVFAHRSPAR</sequence>
<accession>A0A6V8LSM7</accession>
<dbReference type="InterPro" id="IPR006696">
    <property type="entry name" value="DUF423"/>
</dbReference>
<reference evidence="7 8" key="2">
    <citation type="submission" date="2020-05" db="EMBL/GenBank/DDBJ databases">
        <title>Draft genome sequence of Desulfovibrio sp. strainFSS-1.</title>
        <authorList>
            <person name="Shimoshige H."/>
            <person name="Kobayashi H."/>
            <person name="Maekawa T."/>
        </authorList>
    </citation>
    <scope>NUCLEOTIDE SEQUENCE [LARGE SCALE GENOMIC DNA]</scope>
    <source>
        <strain evidence="7 8">SIID29052-01</strain>
    </source>
</reference>
<dbReference type="GO" id="GO:0005886">
    <property type="term" value="C:plasma membrane"/>
    <property type="evidence" value="ECO:0007669"/>
    <property type="project" value="TreeGrafter"/>
</dbReference>
<protein>
    <recommendedName>
        <fullName evidence="9">DUF423 domain-containing protein</fullName>
    </recommendedName>
</protein>
<keyword evidence="3 6" id="KW-0812">Transmembrane</keyword>
<proteinExistence type="inferred from homology"/>
<dbReference type="AlphaFoldDB" id="A0A6V8LSM7"/>
<comment type="caution">
    <text evidence="7">The sequence shown here is derived from an EMBL/GenBank/DDBJ whole genome shotgun (WGS) entry which is preliminary data.</text>
</comment>
<keyword evidence="4 6" id="KW-1133">Transmembrane helix</keyword>
<dbReference type="EMBL" id="BLTE01000005">
    <property type="protein sequence ID" value="GFK93581.1"/>
    <property type="molecule type" value="Genomic_DNA"/>
</dbReference>
<evidence type="ECO:0000256" key="6">
    <source>
        <dbReference type="SAM" id="Phobius"/>
    </source>
</evidence>
<evidence type="ECO:0000256" key="1">
    <source>
        <dbReference type="ARBA" id="ARBA00004141"/>
    </source>
</evidence>
<keyword evidence="5 6" id="KW-0472">Membrane</keyword>